<dbReference type="Proteomes" id="UP000552097">
    <property type="component" value="Unassembled WGS sequence"/>
</dbReference>
<evidence type="ECO:0000313" key="2">
    <source>
        <dbReference type="EMBL" id="MBB5807431.1"/>
    </source>
</evidence>
<dbReference type="AlphaFoldDB" id="A0A7W9M4S5"/>
<comment type="caution">
    <text evidence="2">The sequence shown here is derived from an EMBL/GenBank/DDBJ whole genome shotgun (WGS) entry which is preliminary data.</text>
</comment>
<evidence type="ECO:0000256" key="1">
    <source>
        <dbReference type="SAM" id="SignalP"/>
    </source>
</evidence>
<sequence length="117" mass="12106">MRSIIRAIAAGALSLPIIIGAAGIASADVEYGQDHVAATHYGAAVYDQASGADDYGNAYFYEAWQVAGPDGAGSAFTVSWVFDGSAGHVDGYSWADGHGAWTGGTEAYADSPDYYEE</sequence>
<accession>A0A7W9M4S5</accession>
<keyword evidence="1" id="KW-0732">Signal</keyword>
<proteinExistence type="predicted"/>
<dbReference type="RefSeq" id="WP_184927493.1">
    <property type="nucleotide sequence ID" value="NZ_JACHMO010000001.1"/>
</dbReference>
<protein>
    <recommendedName>
        <fullName evidence="4">Lactococcin 972 family bacteriocin</fullName>
    </recommendedName>
</protein>
<keyword evidence="3" id="KW-1185">Reference proteome</keyword>
<gene>
    <name evidence="2" type="ORF">F4560_007199</name>
</gene>
<name>A0A7W9M4S5_9PSEU</name>
<reference evidence="2 3" key="1">
    <citation type="submission" date="2020-08" db="EMBL/GenBank/DDBJ databases">
        <title>Sequencing the genomes of 1000 actinobacteria strains.</title>
        <authorList>
            <person name="Klenk H.-P."/>
        </authorList>
    </citation>
    <scope>NUCLEOTIDE SEQUENCE [LARGE SCALE GENOMIC DNA]</scope>
    <source>
        <strain evidence="2 3">DSM 45486</strain>
    </source>
</reference>
<dbReference type="EMBL" id="JACHMO010000001">
    <property type="protein sequence ID" value="MBB5807431.1"/>
    <property type="molecule type" value="Genomic_DNA"/>
</dbReference>
<feature type="chain" id="PRO_5030854701" description="Lactococcin 972 family bacteriocin" evidence="1">
    <location>
        <begin position="28"/>
        <end position="117"/>
    </location>
</feature>
<organism evidence="2 3">
    <name type="scientific">Saccharothrix ecbatanensis</name>
    <dbReference type="NCBI Taxonomy" id="1105145"/>
    <lineage>
        <taxon>Bacteria</taxon>
        <taxon>Bacillati</taxon>
        <taxon>Actinomycetota</taxon>
        <taxon>Actinomycetes</taxon>
        <taxon>Pseudonocardiales</taxon>
        <taxon>Pseudonocardiaceae</taxon>
        <taxon>Saccharothrix</taxon>
    </lineage>
</organism>
<evidence type="ECO:0008006" key="4">
    <source>
        <dbReference type="Google" id="ProtNLM"/>
    </source>
</evidence>
<evidence type="ECO:0000313" key="3">
    <source>
        <dbReference type="Proteomes" id="UP000552097"/>
    </source>
</evidence>
<feature type="signal peptide" evidence="1">
    <location>
        <begin position="1"/>
        <end position="27"/>
    </location>
</feature>